<name>A0AAD5YVU4_9AGAR</name>
<gene>
    <name evidence="6" type="ORF">NP233_g6128</name>
</gene>
<dbReference type="InterPro" id="IPR036570">
    <property type="entry name" value="HORMA_dom_sf"/>
</dbReference>
<keyword evidence="2 3" id="KW-0072">Autophagy</keyword>
<dbReference type="InterPro" id="IPR040182">
    <property type="entry name" value="ATG13"/>
</dbReference>
<evidence type="ECO:0000256" key="1">
    <source>
        <dbReference type="ARBA" id="ARBA00005246"/>
    </source>
</evidence>
<keyword evidence="7" id="KW-1185">Reference proteome</keyword>
<protein>
    <recommendedName>
        <fullName evidence="3">Autophagy-related protein 13</fullName>
    </recommendedName>
</protein>
<feature type="domain" description="Autophagy-related protein 13 N-terminal" evidence="5">
    <location>
        <begin position="15"/>
        <end position="257"/>
    </location>
</feature>
<dbReference type="GO" id="GO:0034727">
    <property type="term" value="P:piecemeal microautophagy of the nucleus"/>
    <property type="evidence" value="ECO:0007669"/>
    <property type="project" value="TreeGrafter"/>
</dbReference>
<dbReference type="AlphaFoldDB" id="A0AAD5YVU4"/>
<dbReference type="PANTHER" id="PTHR13430">
    <property type="match status" value="1"/>
</dbReference>
<reference evidence="6" key="1">
    <citation type="submission" date="2022-07" db="EMBL/GenBank/DDBJ databases">
        <title>Genome Sequence of Leucocoprinus birnbaumii.</title>
        <authorList>
            <person name="Buettner E."/>
        </authorList>
    </citation>
    <scope>NUCLEOTIDE SEQUENCE</scope>
    <source>
        <strain evidence="6">VT141</strain>
    </source>
</reference>
<accession>A0AAD5YVU4</accession>
<evidence type="ECO:0000313" key="7">
    <source>
        <dbReference type="Proteomes" id="UP001213000"/>
    </source>
</evidence>
<feature type="compositionally biased region" description="Low complexity" evidence="4">
    <location>
        <begin position="390"/>
        <end position="416"/>
    </location>
</feature>
<evidence type="ECO:0000313" key="6">
    <source>
        <dbReference type="EMBL" id="KAJ3567802.1"/>
    </source>
</evidence>
<comment type="similarity">
    <text evidence="1 3">Belongs to the ATG13 family. Fungi subfamily.</text>
</comment>
<dbReference type="GO" id="GO:0000423">
    <property type="term" value="P:mitophagy"/>
    <property type="evidence" value="ECO:0007669"/>
    <property type="project" value="TreeGrafter"/>
</dbReference>
<dbReference type="GO" id="GO:1990316">
    <property type="term" value="C:Atg1/ULK1 kinase complex"/>
    <property type="evidence" value="ECO:0007669"/>
    <property type="project" value="InterPro"/>
</dbReference>
<feature type="region of interest" description="Disordered" evidence="4">
    <location>
        <begin position="297"/>
        <end position="339"/>
    </location>
</feature>
<dbReference type="Pfam" id="PF10033">
    <property type="entry name" value="ATG13"/>
    <property type="match status" value="1"/>
</dbReference>
<evidence type="ECO:0000256" key="4">
    <source>
        <dbReference type="SAM" id="MobiDB-lite"/>
    </source>
</evidence>
<dbReference type="Gene3D" id="3.30.900.10">
    <property type="entry name" value="HORMA domain"/>
    <property type="match status" value="1"/>
</dbReference>
<dbReference type="GO" id="GO:0005829">
    <property type="term" value="C:cytosol"/>
    <property type="evidence" value="ECO:0007669"/>
    <property type="project" value="TreeGrafter"/>
</dbReference>
<dbReference type="GO" id="GO:0034497">
    <property type="term" value="P:protein localization to phagophore assembly site"/>
    <property type="evidence" value="ECO:0007669"/>
    <property type="project" value="TreeGrafter"/>
</dbReference>
<dbReference type="PANTHER" id="PTHR13430:SF4">
    <property type="entry name" value="AUTOPHAGY-RELATED PROTEIN 13"/>
    <property type="match status" value="1"/>
</dbReference>
<organism evidence="6 7">
    <name type="scientific">Leucocoprinus birnbaumii</name>
    <dbReference type="NCBI Taxonomy" id="56174"/>
    <lineage>
        <taxon>Eukaryota</taxon>
        <taxon>Fungi</taxon>
        <taxon>Dikarya</taxon>
        <taxon>Basidiomycota</taxon>
        <taxon>Agaricomycotina</taxon>
        <taxon>Agaricomycetes</taxon>
        <taxon>Agaricomycetidae</taxon>
        <taxon>Agaricales</taxon>
        <taxon>Agaricineae</taxon>
        <taxon>Agaricaceae</taxon>
        <taxon>Leucocoprinus</taxon>
    </lineage>
</organism>
<dbReference type="Proteomes" id="UP001213000">
    <property type="component" value="Unassembled WGS sequence"/>
</dbReference>
<evidence type="ECO:0000256" key="2">
    <source>
        <dbReference type="ARBA" id="ARBA00023006"/>
    </source>
</evidence>
<dbReference type="EMBL" id="JANIEX010000386">
    <property type="protein sequence ID" value="KAJ3567802.1"/>
    <property type="molecule type" value="Genomic_DNA"/>
</dbReference>
<sequence length="500" mass="55054">MMEAEQQQKTDQIAYHFYTKLFSLVHDARVTADSHTLRHDKWFNLESPDSDLFTKDARDLYKSITRHRPPPFELEVVLCIPELSPNQAVVYLPPSSNSTTRRPLEPTPELIVLEVWSVSLSGGENAGVTPPPIYKHGMALFRSIYTLLRTLPSWGLYKRIRRRIPARAMASASGAGALSISVRLRPPRGELSSSGSSSLHHRHQHHYQLSSSRTLEFNQHLSPHLPPIPTSTQEFPPVQLPPGTLTFSVTYLTNPSFEIDELESVLSSRFVMDDVGGEMMNAGEGFVPTLLNKSSSTTAAASRVPSGTGSRGNSPPGPGLAYPSAMARGGSPATRSPMAMYKEPSESIAERFILPSKNVVGGPVAITGSPRDPLARLRKESVSAMHHHSSTGTTPSPTTSPRQRKLSLNSSSPSSSITEPQPIQIKHYSISVPLQLLPIRLATLEHTDPTTDYYDSTASFAFIFSRTTTPAYVYAGPTTVLGVEYPIHAYPTRFDKWYRK</sequence>
<comment type="caution">
    <text evidence="6">The sequence shown here is derived from an EMBL/GenBank/DDBJ whole genome shotgun (WGS) entry which is preliminary data.</text>
</comment>
<feature type="compositionally biased region" description="Polar residues" evidence="4">
    <location>
        <begin position="297"/>
        <end position="313"/>
    </location>
</feature>
<dbReference type="InterPro" id="IPR018731">
    <property type="entry name" value="Atg13_N"/>
</dbReference>
<dbReference type="GO" id="GO:0000407">
    <property type="term" value="C:phagophore assembly site"/>
    <property type="evidence" value="ECO:0007669"/>
    <property type="project" value="TreeGrafter"/>
</dbReference>
<evidence type="ECO:0000259" key="5">
    <source>
        <dbReference type="Pfam" id="PF10033"/>
    </source>
</evidence>
<feature type="region of interest" description="Disordered" evidence="4">
    <location>
        <begin position="380"/>
        <end position="420"/>
    </location>
</feature>
<proteinExistence type="inferred from homology"/>
<evidence type="ECO:0000256" key="3">
    <source>
        <dbReference type="RuleBase" id="RU361214"/>
    </source>
</evidence>